<evidence type="ECO:0000313" key="2">
    <source>
        <dbReference type="EMBL" id="KKL51005.1"/>
    </source>
</evidence>
<comment type="caution">
    <text evidence="2">The sequence shown here is derived from an EMBL/GenBank/DDBJ whole genome shotgun (WGS) entry which is preliminary data.</text>
</comment>
<evidence type="ECO:0000256" key="1">
    <source>
        <dbReference type="SAM" id="Phobius"/>
    </source>
</evidence>
<dbReference type="NCBIfam" id="TIGR02532">
    <property type="entry name" value="IV_pilin_GFxxxE"/>
    <property type="match status" value="1"/>
</dbReference>
<dbReference type="Gene3D" id="3.30.700.10">
    <property type="entry name" value="Glycoprotein, Type 4 Pilin"/>
    <property type="match status" value="1"/>
</dbReference>
<keyword evidence="1" id="KW-0812">Transmembrane</keyword>
<name>A0A0F9F181_9ZZZZ</name>
<feature type="transmembrane region" description="Helical" evidence="1">
    <location>
        <begin position="35"/>
        <end position="58"/>
    </location>
</feature>
<dbReference type="InterPro" id="IPR045584">
    <property type="entry name" value="Pilin-like"/>
</dbReference>
<protein>
    <recommendedName>
        <fullName evidence="3">Type II secretion system protein GspG C-terminal domain-containing protein</fullName>
    </recommendedName>
</protein>
<keyword evidence="1" id="KW-0472">Membrane</keyword>
<sequence length="268" mass="29893">MRGGLFIRPDRWRVPVQLGKGVRSVRRMTTGQSGFTLVELLIVVALIALLVAIIVPSLGRARAWSRLVLCQTRLCSQAKAHFLYGADHGDAKAPILFGTGPRAVWDWTSPNTKFGGRPVGQGILVSGNYLAFDALLCPSFAMLEDTALDRENWDRQYFSGSSYEYYWRHPFAEPGEQFDILGKEVTYWSAMSAGRPGLAMDINAEEGHLYSGAYDPGQRLEPHPVLGRANVSYIGGHVGTYDSEEVMLLSPGRRDQKLLWWDEVHGRH</sequence>
<dbReference type="PROSITE" id="PS00409">
    <property type="entry name" value="PROKAR_NTER_METHYL"/>
    <property type="match status" value="1"/>
</dbReference>
<keyword evidence="1" id="KW-1133">Transmembrane helix</keyword>
<organism evidence="2">
    <name type="scientific">marine sediment metagenome</name>
    <dbReference type="NCBI Taxonomy" id="412755"/>
    <lineage>
        <taxon>unclassified sequences</taxon>
        <taxon>metagenomes</taxon>
        <taxon>ecological metagenomes</taxon>
    </lineage>
</organism>
<reference evidence="2" key="1">
    <citation type="journal article" date="2015" name="Nature">
        <title>Complex archaea that bridge the gap between prokaryotes and eukaryotes.</title>
        <authorList>
            <person name="Spang A."/>
            <person name="Saw J.H."/>
            <person name="Jorgensen S.L."/>
            <person name="Zaremba-Niedzwiedzka K."/>
            <person name="Martijn J."/>
            <person name="Lind A.E."/>
            <person name="van Eijk R."/>
            <person name="Schleper C."/>
            <person name="Guy L."/>
            <person name="Ettema T.J."/>
        </authorList>
    </citation>
    <scope>NUCLEOTIDE SEQUENCE</scope>
</reference>
<proteinExistence type="predicted"/>
<accession>A0A0F9F181</accession>
<dbReference type="AlphaFoldDB" id="A0A0F9F181"/>
<dbReference type="Pfam" id="PF07963">
    <property type="entry name" value="N_methyl"/>
    <property type="match status" value="1"/>
</dbReference>
<dbReference type="EMBL" id="LAZR01032398">
    <property type="protein sequence ID" value="KKL51005.1"/>
    <property type="molecule type" value="Genomic_DNA"/>
</dbReference>
<evidence type="ECO:0008006" key="3">
    <source>
        <dbReference type="Google" id="ProtNLM"/>
    </source>
</evidence>
<dbReference type="SUPFAM" id="SSF54523">
    <property type="entry name" value="Pili subunits"/>
    <property type="match status" value="1"/>
</dbReference>
<dbReference type="InterPro" id="IPR012902">
    <property type="entry name" value="N_methyl_site"/>
</dbReference>
<gene>
    <name evidence="2" type="ORF">LCGC14_2299820</name>
</gene>